<dbReference type="AlphaFoldDB" id="A0A3N2D4Z2"/>
<dbReference type="CDD" id="cd00198">
    <property type="entry name" value="vWFA"/>
    <property type="match status" value="1"/>
</dbReference>
<evidence type="ECO:0000256" key="4">
    <source>
        <dbReference type="SAM" id="SignalP"/>
    </source>
</evidence>
<keyword evidence="7" id="KW-1185">Reference proteome</keyword>
<dbReference type="InterPro" id="IPR002035">
    <property type="entry name" value="VWF_A"/>
</dbReference>
<evidence type="ECO:0000256" key="3">
    <source>
        <dbReference type="SAM" id="MobiDB-lite"/>
    </source>
</evidence>
<protein>
    <submittedName>
        <fullName evidence="6">Type IV pilus assembly protein PilY1</fullName>
    </submittedName>
</protein>
<sequence>MKRIYKQGLIVSALLTTQTLLAGPATLSTVPMVTSEDVRPNIMLLLDTSGSMNYSLKNGDCRHDVNARVPCRIDLAKRAAESLVDRLDFVRLGYGTFSSRHTGQGGRLRYDIADLDNQVKKDVKQAISTTRASGGTPLAESLEGLGRYFSKKNGSPQSKEFLDNLDDDTKAPKASDVIQYYCQKNFIIALTDGAPSQDDGVSKYIKNYDKTKDYSYREYYVSDATHKLYDTDFRPDITDPSDPEHINNVITYLIGFAEESVYGANTATGKMLRDAATGDPKLEEGGTRLEGKFYPTADENALDEAFKSISNDIAAKVGSSSTVSFNTSSIQNGSEVYFARFNTAGWSGELGSYPINSDGTINEEANWTTADTIDKMSDQDMSARVIYTYYDISNYSNDLNSAATDSKKHDGKGVTFRYDNLTSYQQADFKRGTDTSAQNYLNYIRGEHRHEIRNGGTLRDRKSRIGDIVNAAPVYVGKANMWDDHMKVGGVSYADFKETVKDRTPIVYVGANDGMLHGFNASDVESVMGYEELAFVPASVYSNDLSEGLHYYADKDYRHRFYVDLAPTYADAGVNGKWRSVIVGGNRAGGRSIFALDVTNPASFHNTDKAANKVVMWEFTHPDMGASYSRPQVAQLNNGRWAAIFGNGYNTNDNEGHDGKAKLFIVYLDADPSDGWQQGSGENADYLVLSTKNGESANNNVRNGLSTPRLYDLDGDSTADRVFAGDVMGNMWAWDLSSDDADDWGIAYKKDGKPQPLYTGNEKAPITTQPIILYNTDVDDDGDTTTKNLVVLFGTGQFVTGGDKTTTDTQHFLAVHDNGIGGIELDDLTPRTVSTQTDKRNITAGDKVDWQRTKGWALALPDERERLVVSPFVRRHVVFFNTSIPDNIPCSGGGSGWQMAVEALDGLDPTASAFDSNGDGVVDSEDAIYAGKHFDHGLPSETSTQGNNGYTPGSDGKLPEPDAMRSLSGATTRLSWTELLRKG</sequence>
<evidence type="ECO:0000256" key="1">
    <source>
        <dbReference type="ARBA" id="ARBA00022723"/>
    </source>
</evidence>
<name>A0A3N2D4Z2_9GAMM</name>
<dbReference type="InterPro" id="IPR036465">
    <property type="entry name" value="vWFA_dom_sf"/>
</dbReference>
<feature type="region of interest" description="Disordered" evidence="3">
    <location>
        <begin position="933"/>
        <end position="962"/>
    </location>
</feature>
<accession>A0A3N2D4Z2</accession>
<dbReference type="PROSITE" id="PS50234">
    <property type="entry name" value="VWFA"/>
    <property type="match status" value="1"/>
</dbReference>
<organism evidence="6 7">
    <name type="scientific">Sinobacterium caligoides</name>
    <dbReference type="NCBI Taxonomy" id="933926"/>
    <lineage>
        <taxon>Bacteria</taxon>
        <taxon>Pseudomonadati</taxon>
        <taxon>Pseudomonadota</taxon>
        <taxon>Gammaproteobacteria</taxon>
        <taxon>Cellvibrionales</taxon>
        <taxon>Spongiibacteraceae</taxon>
        <taxon>Sinobacterium</taxon>
    </lineage>
</organism>
<reference evidence="6 7" key="1">
    <citation type="submission" date="2018-11" db="EMBL/GenBank/DDBJ databases">
        <title>Genomic Encyclopedia of Type Strains, Phase IV (KMG-IV): sequencing the most valuable type-strain genomes for metagenomic binning, comparative biology and taxonomic classification.</title>
        <authorList>
            <person name="Goeker M."/>
        </authorList>
    </citation>
    <scope>NUCLEOTIDE SEQUENCE [LARGE SCALE GENOMIC DNA]</scope>
    <source>
        <strain evidence="6 7">DSM 100316</strain>
    </source>
</reference>
<evidence type="ECO:0000313" key="6">
    <source>
        <dbReference type="EMBL" id="ROR94742.1"/>
    </source>
</evidence>
<feature type="signal peptide" evidence="4">
    <location>
        <begin position="1"/>
        <end position="22"/>
    </location>
</feature>
<dbReference type="Gene3D" id="3.40.50.410">
    <property type="entry name" value="von Willebrand factor, type A domain"/>
    <property type="match status" value="1"/>
</dbReference>
<evidence type="ECO:0000256" key="2">
    <source>
        <dbReference type="ARBA" id="ARBA00022837"/>
    </source>
</evidence>
<feature type="compositionally biased region" description="Polar residues" evidence="3">
    <location>
        <begin position="940"/>
        <end position="951"/>
    </location>
</feature>
<keyword evidence="2" id="KW-0106">Calcium</keyword>
<evidence type="ECO:0000313" key="7">
    <source>
        <dbReference type="Proteomes" id="UP000275394"/>
    </source>
</evidence>
<gene>
    <name evidence="6" type="ORF">EDC56_3885</name>
</gene>
<evidence type="ECO:0000259" key="5">
    <source>
        <dbReference type="PROSITE" id="PS50234"/>
    </source>
</evidence>
<dbReference type="GO" id="GO:0046872">
    <property type="term" value="F:metal ion binding"/>
    <property type="evidence" value="ECO:0007669"/>
    <property type="project" value="UniProtKB-KW"/>
</dbReference>
<feature type="domain" description="VWFA" evidence="5">
    <location>
        <begin position="41"/>
        <end position="309"/>
    </location>
</feature>
<dbReference type="Proteomes" id="UP000275394">
    <property type="component" value="Unassembled WGS sequence"/>
</dbReference>
<dbReference type="InterPro" id="IPR008707">
    <property type="entry name" value="B-propeller_PilY1"/>
</dbReference>
<keyword evidence="4" id="KW-0732">Signal</keyword>
<dbReference type="Pfam" id="PF05567">
    <property type="entry name" value="T4P_PilY1"/>
    <property type="match status" value="1"/>
</dbReference>
<proteinExistence type="predicted"/>
<dbReference type="EMBL" id="RKHR01000011">
    <property type="protein sequence ID" value="ROR94742.1"/>
    <property type="molecule type" value="Genomic_DNA"/>
</dbReference>
<dbReference type="SUPFAM" id="SSF53300">
    <property type="entry name" value="vWA-like"/>
    <property type="match status" value="1"/>
</dbReference>
<keyword evidence="1" id="KW-0479">Metal-binding</keyword>
<comment type="caution">
    <text evidence="6">The sequence shown here is derived from an EMBL/GenBank/DDBJ whole genome shotgun (WGS) entry which is preliminary data.</text>
</comment>
<feature type="chain" id="PRO_5018329165" evidence="4">
    <location>
        <begin position="23"/>
        <end position="983"/>
    </location>
</feature>